<keyword evidence="1" id="KW-0472">Membrane</keyword>
<evidence type="ECO:0000313" key="2">
    <source>
        <dbReference type="EMBL" id="GAA0872787.1"/>
    </source>
</evidence>
<comment type="caution">
    <text evidence="2">The sequence shown here is derived from an EMBL/GenBank/DDBJ whole genome shotgun (WGS) entry which is preliminary data.</text>
</comment>
<protein>
    <submittedName>
        <fullName evidence="2">Uncharacterized protein</fullName>
    </submittedName>
</protein>
<gene>
    <name evidence="2" type="ORF">GCM10009117_19340</name>
</gene>
<dbReference type="Proteomes" id="UP001500507">
    <property type="component" value="Unassembled WGS sequence"/>
</dbReference>
<dbReference type="Pfam" id="PF19665">
    <property type="entry name" value="DUF6168"/>
    <property type="match status" value="1"/>
</dbReference>
<keyword evidence="3" id="KW-1185">Reference proteome</keyword>
<proteinExistence type="predicted"/>
<reference evidence="2 3" key="1">
    <citation type="journal article" date="2019" name="Int. J. Syst. Evol. Microbiol.">
        <title>The Global Catalogue of Microorganisms (GCM) 10K type strain sequencing project: providing services to taxonomists for standard genome sequencing and annotation.</title>
        <authorList>
            <consortium name="The Broad Institute Genomics Platform"/>
            <consortium name="The Broad Institute Genome Sequencing Center for Infectious Disease"/>
            <person name="Wu L."/>
            <person name="Ma J."/>
        </authorList>
    </citation>
    <scope>NUCLEOTIDE SEQUENCE [LARGE SCALE GENOMIC DNA]</scope>
    <source>
        <strain evidence="2 3">JCM 16082</strain>
    </source>
</reference>
<name>A0ABN1MHW3_9FLAO</name>
<feature type="transmembrane region" description="Helical" evidence="1">
    <location>
        <begin position="78"/>
        <end position="99"/>
    </location>
</feature>
<evidence type="ECO:0000256" key="1">
    <source>
        <dbReference type="SAM" id="Phobius"/>
    </source>
</evidence>
<dbReference type="EMBL" id="BAAAFG010000015">
    <property type="protein sequence ID" value="GAA0872787.1"/>
    <property type="molecule type" value="Genomic_DNA"/>
</dbReference>
<keyword evidence="1" id="KW-1133">Transmembrane helix</keyword>
<keyword evidence="1" id="KW-0812">Transmembrane</keyword>
<feature type="transmembrane region" description="Helical" evidence="1">
    <location>
        <begin position="15"/>
        <end position="33"/>
    </location>
</feature>
<sequence>MANQEEVLRFSLQSIYLYFGLFAFLVIAIADFFSSYQRIKPQLGFIYLATVVVKVLIFSVAYRNAIFSIEKLALIERLSLLIPALFFLFFEVIFMAKILNRKQR</sequence>
<evidence type="ECO:0000313" key="3">
    <source>
        <dbReference type="Proteomes" id="UP001500507"/>
    </source>
</evidence>
<accession>A0ABN1MHW3</accession>
<organism evidence="2 3">
    <name type="scientific">Gangjinia marincola</name>
    <dbReference type="NCBI Taxonomy" id="578463"/>
    <lineage>
        <taxon>Bacteria</taxon>
        <taxon>Pseudomonadati</taxon>
        <taxon>Bacteroidota</taxon>
        <taxon>Flavobacteriia</taxon>
        <taxon>Flavobacteriales</taxon>
        <taxon>Flavobacteriaceae</taxon>
        <taxon>Gangjinia</taxon>
    </lineage>
</organism>
<dbReference type="InterPro" id="IPR046166">
    <property type="entry name" value="DUF6168"/>
</dbReference>
<feature type="transmembrane region" description="Helical" evidence="1">
    <location>
        <begin position="45"/>
        <end position="66"/>
    </location>
</feature>